<dbReference type="Gene3D" id="3.30.40.10">
    <property type="entry name" value="Zinc/RING finger domain, C3HC4 (zinc finger)"/>
    <property type="match status" value="1"/>
</dbReference>
<comment type="caution">
    <text evidence="12">The sequence shown here is derived from an EMBL/GenBank/DDBJ whole genome shotgun (WGS) entry which is preliminary data.</text>
</comment>
<evidence type="ECO:0000259" key="9">
    <source>
        <dbReference type="PROSITE" id="PS50089"/>
    </source>
</evidence>
<dbReference type="InterPro" id="IPR014001">
    <property type="entry name" value="Helicase_ATP-bd"/>
</dbReference>
<dbReference type="InterPro" id="IPR027417">
    <property type="entry name" value="P-loop_NTPase"/>
</dbReference>
<evidence type="ECO:0000256" key="5">
    <source>
        <dbReference type="ARBA" id="ARBA00022833"/>
    </source>
</evidence>
<dbReference type="GO" id="GO:0000209">
    <property type="term" value="P:protein polyubiquitination"/>
    <property type="evidence" value="ECO:0007669"/>
    <property type="project" value="TreeGrafter"/>
</dbReference>
<evidence type="ECO:0000259" key="10">
    <source>
        <dbReference type="PROSITE" id="PS51192"/>
    </source>
</evidence>
<dbReference type="GO" id="GO:0005524">
    <property type="term" value="F:ATP binding"/>
    <property type="evidence" value="ECO:0007669"/>
    <property type="project" value="InterPro"/>
</dbReference>
<sequence>MARTKQTARRSKPPPITTGISFHEPWPVDFIHQLQNLPSNDEAQTQDHDATEPSAKRVKRSHEDVKALLVAEEELEFVRKCPEKTLPFTRCNVGPHLHLFSDKSKEFRIASRIKRSVPSINVSVATHSNSITQRLTVCLDVFAKKREKTNGEGEVWVALDVALRPQGDFLSVVFCFKLYWNETKTPYSWLRSVNERQISQSILDTFLPDKTASSASGSKQQIWSPLDFYEAAHVPPAEDKTALSIEIPELTAKLYPYQKKTIQWLLSREGVHWKEASVDSVLNIEELPIVSDTDIAHSFRRARIEGGFGQSFFVSDLYHVVTTDLTAFQQAERDIRGGILAEEMGLGKTLEVIGLVTLHRRPPTDSYIVTREGEELLTSGATLIVTPESLRNQWIAELQRHAPHLRVKFYPGRKNVNFETEDDLRADLASYDVIITTYPVLSAEVHFAMKPPERSRRQERKYERLVSPLTRISWWRVCLDEAQMIEGGVSGAAVVARVLPRVNVWGVTGTPVKNDVKDLHGLLNFLRYEPYASSTQIWRALTESHKPLFKSLFGSIALRHTKQLVRHEIAVPPQKRYIITLPFTAVEEQYYGEMFKTMAKNCGLDLLGAPVKSDWTPEKSETEMRAWLNRLRQAALHPEIVQIRGTGRKVGPMRTVDEVLDAMIEQSENDIRADLRAYLQARLTRGQMLENSPRVKEALEIWEKVKVDAMDLVAECRQEVKAVVSTLSGEASVADRGGDESNQNEADEGATNALVGEARTKLRHALEVLHKATFFCANALFQIKSNTDMTEPDSDDFKKYQQLEDDEYSKAQEVRREILSESHARAMSLMNSLGRLAETQSFVEIPELTLSGPKGLESAPTLDTLEKLYGVLNEQADRIDEWREALIGLLCQALIDEEAENEVTGEEFTDSTQIQEELIVHVQILRAAIADRQDAISGLENALVRHETNVSLIAAENGDGPAPEKFLALNDARDSVKPSPVRHGSLRRAIAELRGIASRLPKDGGGRASLEHGIVIKQIQQTQAHITAQTKVATALERETDRFTSAMNARVEYYRQLQAVSDSVAPYEGPSDGQAVASCIASENNYRRKLDSSKAKHRYLLNLKMDGGKSNEPRMCIICQSNFTIGVLTVCGHQFCKECIKHWHKAHQNCPMCKRKLRLTELHDITLKPRELKLHDETPVSASPGVKKDEIAKANGIYSQFSTEKLAQINDIELLKMSFGTKVDSIVRHILWLRESDPGAKSVIFTQYKSFLTILGEAFNRYQIGFSAIDRPNGIMKFQNDASIECFMLHGRANSSGLNLVNASHVFLCEPLLNTALELQAIARVDRIGQKNETTVWLYLIEGSVEESIYNLSVKRRMEHMGQKSKGKSKQSTPEVQEPTLEAANTLELEQAHLNQLMKILVAILDYLPVADLMQVARASRRMQEMVYDDTRWVTRLKSMGCWDEQEARRRFEDAVRRRREAAERAAKAANTANNQPGAAANHTAPKPTSTTLFDATLEEERRKRQSVAPPIDGFEKMTVGAPASKDPFKDPEALLDVIKNAKSVRGHAREEYGKIYGSLAPFYFDLARAKSHTDPIVFQVFRDPERQAKMLSNLQIFAKSDWAQGWNQREERLMTMTSIFESAVLREFEQGYESWDVDNRMKRYAHVLHALNGGNAGTELFVQKHPIFSDEEVLRANSVDCINRANPDDINLEPSRMFFETLLQKMNEQAEVIERVFANPDVVFWELMEKVREDIIMDYITPLFDAAHDRNLQAYLRAVAGVFEQGMLFFQSLTTPKAFKGTLEEKAREMMLRVFEPHLDLYLQEELDFFTQHAESEVAEWEKKLSEQDASVESFYMSNFNRQADKKDFLSSFKKVVMMPVTVLPSFGTSAKPVTPNGTTALSPEPSRPHTPSLAPGVDGSGRLSPLPEKAPTDELAAKAALMASRMEGIKTLFSIEVALNLTHVAKTSMARASSFIKLGGQYGEEAREQCETIFVVMLRILGNRHVKPGFDKAVEHLSHYNPREVSDHNQSGVAPLVTFIELVNVGDLISQMIDVFFEQQLAGPKIADKNDFLDPSGIAKKKWEQMLDESVAAGLNKGIDVLMDEVEYLHGTTQQPTDYNPEETGGILADPGPTPTAQRIKELVSAHTRMLVGSTDKSMLDVFNGEVGLRLFTAVCKHLKRQRVSTEGAIKLIADMNLYFEYIRTLKNQDLLAYFKALRELSQIYLIDPRHAKEMATIIADGDRFEGVFRAEEAYEFAQRRADWYQVRKDVERAMYGMECSLM</sequence>
<evidence type="ECO:0000313" key="13">
    <source>
        <dbReference type="Proteomes" id="UP000070121"/>
    </source>
</evidence>
<evidence type="ECO:0000256" key="8">
    <source>
        <dbReference type="SAM" id="MobiDB-lite"/>
    </source>
</evidence>
<evidence type="ECO:0000256" key="4">
    <source>
        <dbReference type="ARBA" id="ARBA00022801"/>
    </source>
</evidence>
<accession>A0A135RMB5</accession>
<evidence type="ECO:0000256" key="1">
    <source>
        <dbReference type="ARBA" id="ARBA00022723"/>
    </source>
</evidence>
<dbReference type="CDD" id="cd18793">
    <property type="entry name" value="SF2_C_SNF"/>
    <property type="match status" value="1"/>
</dbReference>
<feature type="domain" description="Helicase ATP-binding" evidence="10">
    <location>
        <begin position="329"/>
        <end position="529"/>
    </location>
</feature>
<dbReference type="InterPro" id="IPR001810">
    <property type="entry name" value="F-box_dom"/>
</dbReference>
<dbReference type="InterPro" id="IPR048627">
    <property type="entry name" value="Sec10_HB"/>
</dbReference>
<keyword evidence="5" id="KW-0862">Zinc</keyword>
<dbReference type="InterPro" id="IPR013083">
    <property type="entry name" value="Znf_RING/FYVE/PHD"/>
</dbReference>
<dbReference type="GO" id="GO:0008270">
    <property type="term" value="F:zinc ion binding"/>
    <property type="evidence" value="ECO:0007669"/>
    <property type="project" value="UniProtKB-KW"/>
</dbReference>
<dbReference type="SUPFAM" id="SSF81383">
    <property type="entry name" value="F-box domain"/>
    <property type="match status" value="1"/>
</dbReference>
<dbReference type="PANTHER" id="PTHR45865:SF1">
    <property type="entry name" value="E3 UBIQUITIN-PROTEIN LIGASE SHPRH"/>
    <property type="match status" value="1"/>
</dbReference>
<dbReference type="SUPFAM" id="SSF57850">
    <property type="entry name" value="RING/U-box"/>
    <property type="match status" value="1"/>
</dbReference>
<dbReference type="PROSITE" id="PS51194">
    <property type="entry name" value="HELICASE_CTER"/>
    <property type="match status" value="1"/>
</dbReference>
<dbReference type="Pfam" id="PF13920">
    <property type="entry name" value="zf-C3HC4_3"/>
    <property type="match status" value="1"/>
</dbReference>
<keyword evidence="3 7" id="KW-0863">Zinc-finger</keyword>
<keyword evidence="1" id="KW-0479">Metal-binding</keyword>
<name>A0A135RMB5_9PEZI</name>
<dbReference type="InterPro" id="IPR059033">
    <property type="entry name" value="C144_05_dom"/>
</dbReference>
<keyword evidence="13" id="KW-1185">Reference proteome</keyword>
<feature type="compositionally biased region" description="Basic residues" evidence="8">
    <location>
        <begin position="1"/>
        <end position="12"/>
    </location>
</feature>
<dbReference type="Proteomes" id="UP000070121">
    <property type="component" value="Unassembled WGS sequence"/>
</dbReference>
<dbReference type="SMART" id="SM00184">
    <property type="entry name" value="RING"/>
    <property type="match status" value="1"/>
</dbReference>
<dbReference type="PROSITE" id="PS51192">
    <property type="entry name" value="HELICASE_ATP_BIND_1"/>
    <property type="match status" value="1"/>
</dbReference>
<dbReference type="Gene3D" id="3.40.50.300">
    <property type="entry name" value="P-loop containing nucleotide triphosphate hydrolases"/>
    <property type="match status" value="1"/>
</dbReference>
<dbReference type="PROSITE" id="PS00518">
    <property type="entry name" value="ZF_RING_1"/>
    <property type="match status" value="1"/>
</dbReference>
<feature type="region of interest" description="Disordered" evidence="8">
    <location>
        <begin position="1462"/>
        <end position="1490"/>
    </location>
</feature>
<dbReference type="Gene3D" id="3.40.50.10810">
    <property type="entry name" value="Tandem AAA-ATPase domain"/>
    <property type="match status" value="1"/>
</dbReference>
<reference evidence="12 13" key="1">
    <citation type="submission" date="2014-02" db="EMBL/GenBank/DDBJ databases">
        <title>The genome sequence of Colletotrichum salicis CBS 607.94.</title>
        <authorList>
            <person name="Baroncelli R."/>
            <person name="Thon M.R."/>
        </authorList>
    </citation>
    <scope>NUCLEOTIDE SEQUENCE [LARGE SCALE GENOMIC DNA]</scope>
    <source>
        <strain evidence="12 13">CBS 607.94</strain>
    </source>
</reference>
<feature type="region of interest" description="Disordered" evidence="8">
    <location>
        <begin position="41"/>
        <end position="61"/>
    </location>
</feature>
<dbReference type="GO" id="GO:0006974">
    <property type="term" value="P:DNA damage response"/>
    <property type="evidence" value="ECO:0007669"/>
    <property type="project" value="TreeGrafter"/>
</dbReference>
<dbReference type="Pfam" id="PF00176">
    <property type="entry name" value="SNF2-rel_dom"/>
    <property type="match status" value="1"/>
</dbReference>
<feature type="compositionally biased region" description="Basic and acidic residues" evidence="8">
    <location>
        <begin position="45"/>
        <end position="61"/>
    </location>
</feature>
<dbReference type="Pfam" id="PF26021">
    <property type="entry name" value="Ferritin_C144_05"/>
    <property type="match status" value="1"/>
</dbReference>
<feature type="domain" description="Helicase C-terminal" evidence="11">
    <location>
        <begin position="1225"/>
        <end position="1380"/>
    </location>
</feature>
<evidence type="ECO:0000313" key="12">
    <source>
        <dbReference type="EMBL" id="KXH24863.1"/>
    </source>
</evidence>
<dbReference type="InterPro" id="IPR036047">
    <property type="entry name" value="F-box-like_dom_sf"/>
</dbReference>
<gene>
    <name evidence="12" type="ORF">CSAL01_00199</name>
</gene>
<dbReference type="CDD" id="cd18070">
    <property type="entry name" value="DEXQc_SHPRH"/>
    <property type="match status" value="1"/>
</dbReference>
<keyword evidence="2" id="KW-0547">Nucleotide-binding</keyword>
<dbReference type="GO" id="GO:0016787">
    <property type="term" value="F:hydrolase activity"/>
    <property type="evidence" value="ECO:0007669"/>
    <property type="project" value="UniProtKB-KW"/>
</dbReference>
<dbReference type="OrthoDB" id="5330228at2759"/>
<dbReference type="SUPFAM" id="SSF52540">
    <property type="entry name" value="P-loop containing nucleoside triphosphate hydrolases"/>
    <property type="match status" value="2"/>
</dbReference>
<protein>
    <submittedName>
        <fullName evidence="12">SNF2 family domain-containing protein</fullName>
    </submittedName>
</protein>
<evidence type="ECO:0000256" key="2">
    <source>
        <dbReference type="ARBA" id="ARBA00022741"/>
    </source>
</evidence>
<dbReference type="STRING" id="1209931.A0A135RMB5"/>
<feature type="region of interest" description="Disordered" evidence="8">
    <location>
        <begin position="1869"/>
        <end position="1911"/>
    </location>
</feature>
<dbReference type="Pfam" id="PF12937">
    <property type="entry name" value="F-box-like"/>
    <property type="match status" value="1"/>
</dbReference>
<dbReference type="PROSITE" id="PS50089">
    <property type="entry name" value="ZF_RING_2"/>
    <property type="match status" value="1"/>
</dbReference>
<dbReference type="SMART" id="SM00487">
    <property type="entry name" value="DEXDc"/>
    <property type="match status" value="1"/>
</dbReference>
<dbReference type="GO" id="GO:0005634">
    <property type="term" value="C:nucleus"/>
    <property type="evidence" value="ECO:0007669"/>
    <property type="project" value="TreeGrafter"/>
</dbReference>
<dbReference type="InterPro" id="IPR038718">
    <property type="entry name" value="SNF2-like_sf"/>
</dbReference>
<evidence type="ECO:0000256" key="3">
    <source>
        <dbReference type="ARBA" id="ARBA00022771"/>
    </source>
</evidence>
<dbReference type="EMBL" id="JFFI01002775">
    <property type="protein sequence ID" value="KXH24863.1"/>
    <property type="molecule type" value="Genomic_DNA"/>
</dbReference>
<keyword evidence="6" id="KW-0067">ATP-binding</keyword>
<dbReference type="InterPro" id="IPR001841">
    <property type="entry name" value="Znf_RING"/>
</dbReference>
<keyword evidence="4" id="KW-0378">Hydrolase</keyword>
<dbReference type="InterPro" id="IPR052583">
    <property type="entry name" value="ATP-helicase/E3_Ub-Ligase"/>
</dbReference>
<evidence type="ECO:0000256" key="7">
    <source>
        <dbReference type="PROSITE-ProRule" id="PRU00175"/>
    </source>
</evidence>
<dbReference type="GO" id="GO:0061630">
    <property type="term" value="F:ubiquitin protein ligase activity"/>
    <property type="evidence" value="ECO:0007669"/>
    <property type="project" value="TreeGrafter"/>
</dbReference>
<feature type="region of interest" description="Disordered" evidence="8">
    <location>
        <begin position="1"/>
        <end position="21"/>
    </location>
</feature>
<dbReference type="Pfam" id="PF00271">
    <property type="entry name" value="Helicase_C"/>
    <property type="match status" value="1"/>
</dbReference>
<evidence type="ECO:0000259" key="11">
    <source>
        <dbReference type="PROSITE" id="PS51194"/>
    </source>
</evidence>
<dbReference type="InterPro" id="IPR000330">
    <property type="entry name" value="SNF2_N"/>
</dbReference>
<dbReference type="PANTHER" id="PTHR45865">
    <property type="entry name" value="E3 UBIQUITIN-PROTEIN LIGASE SHPRH FAMILY MEMBER"/>
    <property type="match status" value="1"/>
</dbReference>
<dbReference type="InterPro" id="IPR017907">
    <property type="entry name" value="Znf_RING_CS"/>
</dbReference>
<dbReference type="Pfam" id="PF07393">
    <property type="entry name" value="Sec10_HB"/>
    <property type="match status" value="1"/>
</dbReference>
<evidence type="ECO:0000256" key="6">
    <source>
        <dbReference type="ARBA" id="ARBA00022840"/>
    </source>
</evidence>
<dbReference type="InterPro" id="IPR001650">
    <property type="entry name" value="Helicase_C-like"/>
</dbReference>
<dbReference type="InterPro" id="IPR049730">
    <property type="entry name" value="SNF2/RAD54-like_C"/>
</dbReference>
<organism evidence="12 13">
    <name type="scientific">Colletotrichum salicis</name>
    <dbReference type="NCBI Taxonomy" id="1209931"/>
    <lineage>
        <taxon>Eukaryota</taxon>
        <taxon>Fungi</taxon>
        <taxon>Dikarya</taxon>
        <taxon>Ascomycota</taxon>
        <taxon>Pezizomycotina</taxon>
        <taxon>Sordariomycetes</taxon>
        <taxon>Hypocreomycetidae</taxon>
        <taxon>Glomerellales</taxon>
        <taxon>Glomerellaceae</taxon>
        <taxon>Colletotrichum</taxon>
        <taxon>Colletotrichum acutatum species complex</taxon>
    </lineage>
</organism>
<proteinExistence type="predicted"/>
<feature type="domain" description="RING-type" evidence="9">
    <location>
        <begin position="1116"/>
        <end position="1154"/>
    </location>
</feature>